<keyword evidence="3" id="KW-1185">Reference proteome</keyword>
<sequence>MGLAAGYHAGDVRPFLVSLRATGFAGRCVLFTSPTTRDTDRMADMGADILPFERPPALAHLPYNALRYFLYLDLLRQAPRPYARILVTDVRDVVFQRDPFSFPWADGLNVTLEDARMTIGTCPYMTRWVTGHLGDTAWRSLAGQRISCSGTTLGNHAAMTDYLERLTGLLLPFSPAPPPPPPSSASSSGVTPPPPTGMAGYDQGVHNHLLHGGHLSKVTVHDNAGPILTLGYKATPPATDAHGDILNDAGLPAVMVHQYDRMPELFRTVRARYA</sequence>
<proteinExistence type="predicted"/>
<protein>
    <submittedName>
        <fullName evidence="2">Uncharacterized protein</fullName>
    </submittedName>
</protein>
<organism evidence="2 3">
    <name type="scientific">Nitratidesulfovibrio oxamicus</name>
    <dbReference type="NCBI Taxonomy" id="32016"/>
    <lineage>
        <taxon>Bacteria</taxon>
        <taxon>Pseudomonadati</taxon>
        <taxon>Thermodesulfobacteriota</taxon>
        <taxon>Desulfovibrionia</taxon>
        <taxon>Desulfovibrionales</taxon>
        <taxon>Desulfovibrionaceae</taxon>
        <taxon>Nitratidesulfovibrio</taxon>
    </lineage>
</organism>
<evidence type="ECO:0000313" key="2">
    <source>
        <dbReference type="EMBL" id="MBG3877485.1"/>
    </source>
</evidence>
<dbReference type="EMBL" id="VRYY01000303">
    <property type="protein sequence ID" value="MBG3877485.1"/>
    <property type="molecule type" value="Genomic_DNA"/>
</dbReference>
<dbReference type="Proteomes" id="UP001194469">
    <property type="component" value="Unassembled WGS sequence"/>
</dbReference>
<evidence type="ECO:0000313" key="3">
    <source>
        <dbReference type="Proteomes" id="UP001194469"/>
    </source>
</evidence>
<name>A0ABS0J4X0_9BACT</name>
<evidence type="ECO:0000256" key="1">
    <source>
        <dbReference type="SAM" id="MobiDB-lite"/>
    </source>
</evidence>
<comment type="caution">
    <text evidence="2">The sequence shown here is derived from an EMBL/GenBank/DDBJ whole genome shotgun (WGS) entry which is preliminary data.</text>
</comment>
<accession>A0ABS0J4X0</accession>
<reference evidence="2 3" key="1">
    <citation type="submission" date="2019-08" db="EMBL/GenBank/DDBJ databases">
        <authorList>
            <person name="Luo N."/>
        </authorList>
    </citation>
    <scope>NUCLEOTIDE SEQUENCE [LARGE SCALE GENOMIC DNA]</scope>
    <source>
        <strain evidence="2 3">NCIMB 9442</strain>
    </source>
</reference>
<gene>
    <name evidence="2" type="ORF">FVW20_10755</name>
</gene>
<feature type="compositionally biased region" description="Pro residues" evidence="1">
    <location>
        <begin position="174"/>
        <end position="183"/>
    </location>
</feature>
<feature type="region of interest" description="Disordered" evidence="1">
    <location>
        <begin position="173"/>
        <end position="204"/>
    </location>
</feature>